<dbReference type="EMBL" id="CP055902">
    <property type="protein sequence ID" value="QKX61717.1"/>
    <property type="molecule type" value="Genomic_DNA"/>
</dbReference>
<dbReference type="AlphaFoldDB" id="A0A7H8R677"/>
<dbReference type="Proteomes" id="UP000509510">
    <property type="component" value="Chromosome V"/>
</dbReference>
<dbReference type="KEGG" id="trg:TRUGW13939_08872"/>
<dbReference type="RefSeq" id="XP_035347891.1">
    <property type="nucleotide sequence ID" value="XM_035491998.1"/>
</dbReference>
<gene>
    <name evidence="1" type="ORF">TRUGW13939_08872</name>
</gene>
<dbReference type="GeneID" id="55996357"/>
<dbReference type="OrthoDB" id="4226423at2759"/>
<keyword evidence="2" id="KW-1185">Reference proteome</keyword>
<evidence type="ECO:0000313" key="1">
    <source>
        <dbReference type="EMBL" id="QKX61717.1"/>
    </source>
</evidence>
<dbReference type="PANTHER" id="PTHR42085:SF1">
    <property type="entry name" value="F-BOX DOMAIN-CONTAINING PROTEIN"/>
    <property type="match status" value="1"/>
</dbReference>
<protein>
    <submittedName>
        <fullName evidence="1">Uncharacterized protein</fullName>
    </submittedName>
</protein>
<dbReference type="PANTHER" id="PTHR42085">
    <property type="entry name" value="F-BOX DOMAIN-CONTAINING PROTEIN"/>
    <property type="match status" value="1"/>
</dbReference>
<organism evidence="1 2">
    <name type="scientific">Talaromyces rugulosus</name>
    <name type="common">Penicillium rugulosum</name>
    <dbReference type="NCBI Taxonomy" id="121627"/>
    <lineage>
        <taxon>Eukaryota</taxon>
        <taxon>Fungi</taxon>
        <taxon>Dikarya</taxon>
        <taxon>Ascomycota</taxon>
        <taxon>Pezizomycotina</taxon>
        <taxon>Eurotiomycetes</taxon>
        <taxon>Eurotiomycetidae</taxon>
        <taxon>Eurotiales</taxon>
        <taxon>Trichocomaceae</taxon>
        <taxon>Talaromyces</taxon>
        <taxon>Talaromyces sect. Islandici</taxon>
    </lineage>
</organism>
<dbReference type="InterPro" id="IPR038883">
    <property type="entry name" value="AN11006-like"/>
</dbReference>
<reference evidence="2" key="1">
    <citation type="submission" date="2020-06" db="EMBL/GenBank/DDBJ databases">
        <title>A chromosome-scale genome assembly of Talaromyces rugulosus W13939.</title>
        <authorList>
            <person name="Wang B."/>
            <person name="Guo L."/>
            <person name="Ye K."/>
            <person name="Wang L."/>
        </authorList>
    </citation>
    <scope>NUCLEOTIDE SEQUENCE [LARGE SCALE GENOMIC DNA]</scope>
    <source>
        <strain evidence="2">W13939</strain>
    </source>
</reference>
<accession>A0A7H8R677</accession>
<proteinExistence type="predicted"/>
<name>A0A7H8R677_TALRU</name>
<evidence type="ECO:0000313" key="2">
    <source>
        <dbReference type="Proteomes" id="UP000509510"/>
    </source>
</evidence>
<sequence length="235" mass="26923">MDGFLSIPGELRNIIYKQLLVLEDPIDPLSGSKQLLLHTELLYTNKQIYHESVSVLYGHNSFDLAGYDFELLARFLNQIGRNNASYIQCIWLGFPCLRDIEDELTFEDDSSQILTKIQSDCTALKTLMFTPFNTHTMGLELDAIESPEIVTKALSMIDARFRGIASLKEVILEVYEDAPILDIRERIESQGWTINVVEREEEIVWDHDGFSGFGDDNYYNDSSEHEYGTDDNSDF</sequence>